<dbReference type="RefSeq" id="WP_103437500.1">
    <property type="nucleotide sequence ID" value="NZ_MIND01000018.1"/>
</dbReference>
<dbReference type="GO" id="GO:0005975">
    <property type="term" value="P:carbohydrate metabolic process"/>
    <property type="evidence" value="ECO:0007669"/>
    <property type="project" value="UniProtKB-ARBA"/>
</dbReference>
<dbReference type="GO" id="GO:0005886">
    <property type="term" value="C:plasma membrane"/>
    <property type="evidence" value="ECO:0007669"/>
    <property type="project" value="UniProtKB-SubCell"/>
</dbReference>
<feature type="domain" description="Major facilitator superfamily (MFS) profile" evidence="10">
    <location>
        <begin position="13"/>
        <end position="430"/>
    </location>
</feature>
<dbReference type="InterPro" id="IPR020846">
    <property type="entry name" value="MFS_dom"/>
</dbReference>
<feature type="transmembrane region" description="Helical" evidence="9">
    <location>
        <begin position="245"/>
        <end position="270"/>
    </location>
</feature>
<comment type="similarity">
    <text evidence="8">Belongs to the major facilitator superfamily. Phthalate permease family.</text>
</comment>
<evidence type="ECO:0000256" key="4">
    <source>
        <dbReference type="ARBA" id="ARBA00022519"/>
    </source>
</evidence>
<dbReference type="PROSITE" id="PS50850">
    <property type="entry name" value="MFS"/>
    <property type="match status" value="1"/>
</dbReference>
<comment type="subcellular location">
    <subcellularLocation>
        <location evidence="1">Cell inner membrane</location>
        <topology evidence="1">Multi-pass membrane protein</topology>
    </subcellularLocation>
</comment>
<dbReference type="PIRSF" id="PIRSF002808">
    <property type="entry name" value="Hexose_phosphate_transp"/>
    <property type="match status" value="1"/>
</dbReference>
<organism evidence="11 12">
    <name type="scientific">Pseudomonas putida</name>
    <name type="common">Arthrobacter siderocapsulatus</name>
    <dbReference type="NCBI Taxonomy" id="303"/>
    <lineage>
        <taxon>Bacteria</taxon>
        <taxon>Pseudomonadati</taxon>
        <taxon>Pseudomonadota</taxon>
        <taxon>Gammaproteobacteria</taxon>
        <taxon>Pseudomonadales</taxon>
        <taxon>Pseudomonadaceae</taxon>
        <taxon>Pseudomonas</taxon>
    </lineage>
</organism>
<evidence type="ECO:0000256" key="2">
    <source>
        <dbReference type="ARBA" id="ARBA00022448"/>
    </source>
</evidence>
<name>A0A2S3WFM5_PSEPU</name>
<dbReference type="GO" id="GO:0022857">
    <property type="term" value="F:transmembrane transporter activity"/>
    <property type="evidence" value="ECO:0007669"/>
    <property type="project" value="InterPro"/>
</dbReference>
<feature type="transmembrane region" description="Helical" evidence="9">
    <location>
        <begin position="404"/>
        <end position="425"/>
    </location>
</feature>
<dbReference type="FunFam" id="1.20.1250.20:FF:000006">
    <property type="entry name" value="MFS transporter"/>
    <property type="match status" value="1"/>
</dbReference>
<proteinExistence type="inferred from homology"/>
<sequence length="455" mass="49312">MQATKKTHVRYLILFMLFVVTTINYADRATISIAGSSLQKDLGIDAVTLGYIFSAFGWAYVLGQIPGGWLLDRFGSKKVYAFSIFTWSLFTVLQGFVGYLPVANAIIALFMLRFMVGFAEAPSFPGNARIVAAWFPTAERGTASAIFNSAQYFATVLFAPLMGWIVHAWGWEHVFVVMGVLGIAFSAAWMKLIYNPKEHPMISAEELDHIERNGGLVDMDKPKAAGASGPKWAYIKQLLSSRMMVGIYLGQYCINGITYFFLTWFPVYLVQERGMSILKAGIIASLPAICGFVGGVLGGVLSDGLLRRGHSLTFARKAPIVVGLLLSTSMVICNYVDAEWMVVAIMALAFFGKGLGALGWAVVSDTSPKQIAGLSGGMFNTFGNIASITTPIIIGYIISATGSFKWALVYVGANALIAVLSYLVIVGPIKRIELRDVPNDEPAQPASSELASSRH</sequence>
<evidence type="ECO:0000256" key="7">
    <source>
        <dbReference type="ARBA" id="ARBA00023136"/>
    </source>
</evidence>
<evidence type="ECO:0000259" key="10">
    <source>
        <dbReference type="PROSITE" id="PS50850"/>
    </source>
</evidence>
<gene>
    <name evidence="11" type="ORF">BGP80_16370</name>
</gene>
<dbReference type="Gene3D" id="1.20.1250.20">
    <property type="entry name" value="MFS general substrate transporter like domains"/>
    <property type="match status" value="2"/>
</dbReference>
<evidence type="ECO:0000256" key="5">
    <source>
        <dbReference type="ARBA" id="ARBA00022692"/>
    </source>
</evidence>
<dbReference type="Pfam" id="PF07690">
    <property type="entry name" value="MFS_1"/>
    <property type="match status" value="1"/>
</dbReference>
<dbReference type="CDD" id="cd17319">
    <property type="entry name" value="MFS_ExuT_GudP_like"/>
    <property type="match status" value="1"/>
</dbReference>
<keyword evidence="5 9" id="KW-0812">Transmembrane</keyword>
<feature type="transmembrane region" description="Helical" evidence="9">
    <location>
        <begin position="46"/>
        <end position="67"/>
    </location>
</feature>
<feature type="transmembrane region" description="Helical" evidence="9">
    <location>
        <begin position="282"/>
        <end position="306"/>
    </location>
</feature>
<feature type="transmembrane region" description="Helical" evidence="9">
    <location>
        <begin position="375"/>
        <end position="398"/>
    </location>
</feature>
<feature type="transmembrane region" description="Helical" evidence="9">
    <location>
        <begin position="318"/>
        <end position="336"/>
    </location>
</feature>
<keyword evidence="7 9" id="KW-0472">Membrane</keyword>
<dbReference type="InterPro" id="IPR036259">
    <property type="entry name" value="MFS_trans_sf"/>
</dbReference>
<evidence type="ECO:0000256" key="6">
    <source>
        <dbReference type="ARBA" id="ARBA00022989"/>
    </source>
</evidence>
<dbReference type="Proteomes" id="UP000237194">
    <property type="component" value="Unassembled WGS sequence"/>
</dbReference>
<keyword evidence="6 9" id="KW-1133">Transmembrane helix</keyword>
<dbReference type="PANTHER" id="PTHR11662">
    <property type="entry name" value="SOLUTE CARRIER FAMILY 17"/>
    <property type="match status" value="1"/>
</dbReference>
<evidence type="ECO:0000256" key="9">
    <source>
        <dbReference type="SAM" id="Phobius"/>
    </source>
</evidence>
<evidence type="ECO:0000313" key="12">
    <source>
        <dbReference type="Proteomes" id="UP000237194"/>
    </source>
</evidence>
<feature type="transmembrane region" description="Helical" evidence="9">
    <location>
        <begin position="173"/>
        <end position="194"/>
    </location>
</feature>
<dbReference type="InterPro" id="IPR000849">
    <property type="entry name" value="Sugar_P_transporter"/>
</dbReference>
<dbReference type="PANTHER" id="PTHR11662:SF399">
    <property type="entry name" value="FI19708P1-RELATED"/>
    <property type="match status" value="1"/>
</dbReference>
<keyword evidence="4" id="KW-0997">Cell inner membrane</keyword>
<accession>A0A2S3WFM5</accession>
<feature type="transmembrane region" description="Helical" evidence="9">
    <location>
        <begin position="9"/>
        <end position="26"/>
    </location>
</feature>
<dbReference type="GO" id="GO:0019752">
    <property type="term" value="P:carboxylic acid metabolic process"/>
    <property type="evidence" value="ECO:0007669"/>
    <property type="project" value="UniProtKB-ARBA"/>
</dbReference>
<dbReference type="NCBIfam" id="TIGR00893">
    <property type="entry name" value="2A0114"/>
    <property type="match status" value="1"/>
</dbReference>
<reference evidence="11 12" key="1">
    <citation type="submission" date="2016-08" db="EMBL/GenBank/DDBJ databases">
        <authorList>
            <person name="Seilhamer J.J."/>
        </authorList>
    </citation>
    <scope>NUCLEOTIDE SEQUENCE [LARGE SCALE GENOMIC DNA]</scope>
    <source>
        <strain evidence="11 12">KT-27</strain>
    </source>
</reference>
<keyword evidence="2" id="KW-0813">Transport</keyword>
<keyword evidence="3" id="KW-1003">Cell membrane</keyword>
<reference evidence="11 12" key="2">
    <citation type="submission" date="2018-03" db="EMBL/GenBank/DDBJ databases">
        <title>Draft genome of Pseudomonas putida strain KT-27.</title>
        <authorList>
            <person name="Yoshizawa S."/>
            <person name="Khan N.H."/>
            <person name="Nishimura M."/>
            <person name="Chiura H.X."/>
            <person name="Ogura Y."/>
            <person name="Hayashi T."/>
            <person name="Kogure K."/>
        </authorList>
    </citation>
    <scope>NUCLEOTIDE SEQUENCE [LARGE SCALE GENOMIC DNA]</scope>
    <source>
        <strain evidence="11 12">KT-27</strain>
    </source>
</reference>
<dbReference type="EMBL" id="MIND01000018">
    <property type="protein sequence ID" value="POF89448.1"/>
    <property type="molecule type" value="Genomic_DNA"/>
</dbReference>
<dbReference type="FunFam" id="1.20.1250.20:FF:000010">
    <property type="entry name" value="Probable glucarate transporter"/>
    <property type="match status" value="1"/>
</dbReference>
<evidence type="ECO:0000256" key="1">
    <source>
        <dbReference type="ARBA" id="ARBA00004429"/>
    </source>
</evidence>
<comment type="caution">
    <text evidence="11">The sequence shown here is derived from an EMBL/GenBank/DDBJ whole genome shotgun (WGS) entry which is preliminary data.</text>
</comment>
<evidence type="ECO:0000256" key="8">
    <source>
        <dbReference type="ARBA" id="ARBA00038514"/>
    </source>
</evidence>
<evidence type="ECO:0000313" key="11">
    <source>
        <dbReference type="EMBL" id="POF89448.1"/>
    </source>
</evidence>
<evidence type="ECO:0000256" key="3">
    <source>
        <dbReference type="ARBA" id="ARBA00022475"/>
    </source>
</evidence>
<feature type="transmembrane region" description="Helical" evidence="9">
    <location>
        <begin position="342"/>
        <end position="363"/>
    </location>
</feature>
<dbReference type="InterPro" id="IPR050382">
    <property type="entry name" value="MFS_Na/Anion_cotransporter"/>
</dbReference>
<protein>
    <submittedName>
        <fullName evidence="11">Glucarate transporter</fullName>
    </submittedName>
</protein>
<dbReference type="SUPFAM" id="SSF103473">
    <property type="entry name" value="MFS general substrate transporter"/>
    <property type="match status" value="1"/>
</dbReference>
<dbReference type="InterPro" id="IPR011701">
    <property type="entry name" value="MFS"/>
</dbReference>
<dbReference type="AlphaFoldDB" id="A0A2S3WFM5"/>
<feature type="transmembrane region" description="Helical" evidence="9">
    <location>
        <begin position="145"/>
        <end position="167"/>
    </location>
</feature>